<dbReference type="PATRIC" id="fig|565050.3.peg.920"/>
<sequence>MSFVHRRLGLALASFVLLAAGGELRAQTVPQAEDGLRSGPLYEELASLDKALFDASFVTCDAAKANAIFADDVEFFHDKDGLSVGEQVRENTRRLTASCPGKHGVTRTVVPGTLRVYPIAGYGAMQVGAHRFDERGAATSTLAQFISMWRLQDGKWRLARVISFDHRSVDAKP</sequence>
<dbReference type="OrthoDB" id="119951at2"/>
<evidence type="ECO:0000313" key="3">
    <source>
        <dbReference type="EMBL" id="ACL94399.1"/>
    </source>
</evidence>
<evidence type="ECO:0000256" key="1">
    <source>
        <dbReference type="SAM" id="SignalP"/>
    </source>
</evidence>
<dbReference type="Proteomes" id="UP000001364">
    <property type="component" value="Chromosome"/>
</dbReference>
<feature type="signal peptide" evidence="1">
    <location>
        <begin position="1"/>
        <end position="19"/>
    </location>
</feature>
<dbReference type="RefSeq" id="WP_010918775.1">
    <property type="nucleotide sequence ID" value="NC_011916.1"/>
</dbReference>
<dbReference type="KEGG" id="ccs:CCNA_00934"/>
<feature type="chain" id="PRO_5002605915" description="DUF4440 domain-containing protein" evidence="1">
    <location>
        <begin position="20"/>
        <end position="173"/>
    </location>
</feature>
<accession>A0A0H3C5Z6</accession>
<dbReference type="HOGENOM" id="CLU_111151_0_0_5"/>
<dbReference type="AlphaFoldDB" id="A0A0H3C5Z6"/>
<proteinExistence type="predicted"/>
<evidence type="ECO:0000313" key="4">
    <source>
        <dbReference type="Proteomes" id="UP000001364"/>
    </source>
</evidence>
<dbReference type="SUPFAM" id="SSF54427">
    <property type="entry name" value="NTF2-like"/>
    <property type="match status" value="1"/>
</dbReference>
<dbReference type="InterPro" id="IPR027843">
    <property type="entry name" value="DUF4440"/>
</dbReference>
<evidence type="ECO:0000259" key="2">
    <source>
        <dbReference type="Pfam" id="PF14534"/>
    </source>
</evidence>
<dbReference type="EMBL" id="CP001340">
    <property type="protein sequence ID" value="ACL94399.1"/>
    <property type="molecule type" value="Genomic_DNA"/>
</dbReference>
<dbReference type="InterPro" id="IPR032710">
    <property type="entry name" value="NTF2-like_dom_sf"/>
</dbReference>
<dbReference type="SMR" id="A0A0H3C5Z6"/>
<reference evidence="3 4" key="1">
    <citation type="journal article" date="2010" name="J. Bacteriol.">
        <title>The genetic basis of laboratory adaptation in Caulobacter crescentus.</title>
        <authorList>
            <person name="Marks M.E."/>
            <person name="Castro-Rojas C.M."/>
            <person name="Teiling C."/>
            <person name="Du L."/>
            <person name="Kapatral V."/>
            <person name="Walunas T.L."/>
            <person name="Crosson S."/>
        </authorList>
    </citation>
    <scope>NUCLEOTIDE SEQUENCE [LARGE SCALE GENOMIC DNA]</scope>
    <source>
        <strain evidence="4">NA1000 / CB15N</strain>
    </source>
</reference>
<dbReference type="RefSeq" id="YP_002516307.1">
    <property type="nucleotide sequence ID" value="NC_011916.1"/>
</dbReference>
<dbReference type="Gene3D" id="3.10.450.50">
    <property type="match status" value="1"/>
</dbReference>
<feature type="domain" description="DUF4440" evidence="2">
    <location>
        <begin position="46"/>
        <end position="158"/>
    </location>
</feature>
<dbReference type="GeneID" id="7333064"/>
<keyword evidence="1" id="KW-0732">Signal</keyword>
<protein>
    <recommendedName>
        <fullName evidence="2">DUF4440 domain-containing protein</fullName>
    </recommendedName>
</protein>
<organism evidence="3 4">
    <name type="scientific">Caulobacter vibrioides (strain NA1000 / CB15N)</name>
    <name type="common">Caulobacter crescentus</name>
    <dbReference type="NCBI Taxonomy" id="565050"/>
    <lineage>
        <taxon>Bacteria</taxon>
        <taxon>Pseudomonadati</taxon>
        <taxon>Pseudomonadota</taxon>
        <taxon>Alphaproteobacteria</taxon>
        <taxon>Caulobacterales</taxon>
        <taxon>Caulobacteraceae</taxon>
        <taxon>Caulobacter</taxon>
    </lineage>
</organism>
<dbReference type="Pfam" id="PF14534">
    <property type="entry name" value="DUF4440"/>
    <property type="match status" value="1"/>
</dbReference>
<name>A0A0H3C5Z6_CAUVN</name>
<gene>
    <name evidence="3" type="ordered locus">CCNA_00934</name>
</gene>
<keyword evidence="4" id="KW-1185">Reference proteome</keyword>